<protein>
    <submittedName>
        <fullName evidence="1">Uncharacterized protein</fullName>
    </submittedName>
</protein>
<dbReference type="EMBL" id="ASPP01008437">
    <property type="protein sequence ID" value="ETO25549.1"/>
    <property type="molecule type" value="Genomic_DNA"/>
</dbReference>
<sequence length="78" mass="9589">MFREEKQINKQTKNKAKRERDVFVLEFEFGKSKRGQWKKGIKRMKWKEAMTMSRMRKEDREKTEVEERIECTGIMTTL</sequence>
<proteinExistence type="predicted"/>
<dbReference type="Proteomes" id="UP000023152">
    <property type="component" value="Unassembled WGS sequence"/>
</dbReference>
<evidence type="ECO:0000313" key="1">
    <source>
        <dbReference type="EMBL" id="ETO25549.1"/>
    </source>
</evidence>
<comment type="caution">
    <text evidence="1">The sequence shown here is derived from an EMBL/GenBank/DDBJ whole genome shotgun (WGS) entry which is preliminary data.</text>
</comment>
<accession>X6NIK1</accession>
<organism evidence="1 2">
    <name type="scientific">Reticulomyxa filosa</name>
    <dbReference type="NCBI Taxonomy" id="46433"/>
    <lineage>
        <taxon>Eukaryota</taxon>
        <taxon>Sar</taxon>
        <taxon>Rhizaria</taxon>
        <taxon>Retaria</taxon>
        <taxon>Foraminifera</taxon>
        <taxon>Monothalamids</taxon>
        <taxon>Reticulomyxidae</taxon>
        <taxon>Reticulomyxa</taxon>
    </lineage>
</organism>
<evidence type="ECO:0000313" key="2">
    <source>
        <dbReference type="Proteomes" id="UP000023152"/>
    </source>
</evidence>
<keyword evidence="2" id="KW-1185">Reference proteome</keyword>
<gene>
    <name evidence="1" type="ORF">RFI_11589</name>
</gene>
<dbReference type="AlphaFoldDB" id="X6NIK1"/>
<reference evidence="1 2" key="1">
    <citation type="journal article" date="2013" name="Curr. Biol.">
        <title>The Genome of the Foraminiferan Reticulomyxa filosa.</title>
        <authorList>
            <person name="Glockner G."/>
            <person name="Hulsmann N."/>
            <person name="Schleicher M."/>
            <person name="Noegel A.A."/>
            <person name="Eichinger L."/>
            <person name="Gallinger C."/>
            <person name="Pawlowski J."/>
            <person name="Sierra R."/>
            <person name="Euteneuer U."/>
            <person name="Pillet L."/>
            <person name="Moustafa A."/>
            <person name="Platzer M."/>
            <person name="Groth M."/>
            <person name="Szafranski K."/>
            <person name="Schliwa M."/>
        </authorList>
    </citation>
    <scope>NUCLEOTIDE SEQUENCE [LARGE SCALE GENOMIC DNA]</scope>
</reference>
<name>X6NIK1_RETFI</name>